<dbReference type="Proteomes" id="UP001642501">
    <property type="component" value="Unassembled WGS sequence"/>
</dbReference>
<dbReference type="Pfam" id="PF01266">
    <property type="entry name" value="DAO"/>
    <property type="match status" value="2"/>
</dbReference>
<dbReference type="PANTHER" id="PTHR13847:SF129">
    <property type="entry name" value="FAD DEPENDENT OXIDOREDUCTASE"/>
    <property type="match status" value="1"/>
</dbReference>
<comment type="caution">
    <text evidence="2">The sequence shown here is derived from an EMBL/GenBank/DDBJ whole genome shotgun (WGS) entry which is preliminary data.</text>
</comment>
<dbReference type="Gene3D" id="3.50.50.60">
    <property type="entry name" value="FAD/NAD(P)-binding domain"/>
    <property type="match status" value="2"/>
</dbReference>
<accession>A0ABP0DCZ9</accession>
<dbReference type="InterPro" id="IPR036188">
    <property type="entry name" value="FAD/NAD-bd_sf"/>
</dbReference>
<evidence type="ECO:0000259" key="1">
    <source>
        <dbReference type="Pfam" id="PF01266"/>
    </source>
</evidence>
<evidence type="ECO:0000313" key="3">
    <source>
        <dbReference type="Proteomes" id="UP001642501"/>
    </source>
</evidence>
<name>A0ABP0DCZ9_9PEZI</name>
<reference evidence="2 3" key="1">
    <citation type="submission" date="2024-01" db="EMBL/GenBank/DDBJ databases">
        <authorList>
            <person name="Allen C."/>
            <person name="Tagirdzhanova G."/>
        </authorList>
    </citation>
    <scope>NUCLEOTIDE SEQUENCE [LARGE SCALE GENOMIC DNA]</scope>
    <source>
        <strain evidence="2 3">CBS 573.63</strain>
    </source>
</reference>
<dbReference type="EMBL" id="CAWUOM010000022">
    <property type="protein sequence ID" value="CAK7266103.1"/>
    <property type="molecule type" value="Genomic_DNA"/>
</dbReference>
<dbReference type="Gene3D" id="3.30.9.10">
    <property type="entry name" value="D-Amino Acid Oxidase, subunit A, domain 2"/>
    <property type="match status" value="2"/>
</dbReference>
<keyword evidence="3" id="KW-1185">Reference proteome</keyword>
<evidence type="ECO:0000313" key="2">
    <source>
        <dbReference type="EMBL" id="CAK7266103.1"/>
    </source>
</evidence>
<dbReference type="SUPFAM" id="SSF51905">
    <property type="entry name" value="FAD/NAD(P)-binding domain"/>
    <property type="match status" value="1"/>
</dbReference>
<dbReference type="InterPro" id="IPR006076">
    <property type="entry name" value="FAD-dep_OxRdtase"/>
</dbReference>
<sequence>MTIYEEPPKSSSSTEAAVNVGRVQPVVAGLPSANPSASYWLQEPSPLLLGHRTTPQLPETVDVVVVGSGVTGSFAADALLEDVDASGSSSSQDSVQKVLLLEAREACFGATGRNGGHCQPMVYHSAPDVAMFELATFHFLERFVAENNVPCDWRTLPGGGVHAYLDADLFALAEALVETLALSRPDLASQVTVVRPDNTADVEKIESTEAGIDTNSEKPTLHSLRLRGTAGALVQRHAASLWPYKLVAWVLERLITKHSASGAFNLQTNTPVLGISKDDGSPSSQTDSPWWIVETPRGRVRARAVLLATNGYLSHLLPSHLADLVVPVRGQVAALVPPGGSTKVVTSETVEPAAANVTSVSTSTVSSSSGGVSRSCVTVTKTGHGRTTTTVKTTTTSHVPPARLTHSYVFVGHDHGLPDGQGDRDEYLVQRPFTSEPGASGTIQSSQVTASSFSSGQASAFATSSVSAVSAPPVSGGHFIWGGGRQRAAHAAVGEWRDDSVEPPVARYLCSQLAPVLDVGGEEPSVPLDAHSEWTGIMGFSRDHNPWVGRVPTSALSGEGINPKDIPSGLYLSAGYTGHGMPSAALCGRAVAGLIKHDLGWENGTTSEEAASPVSVSVPLVAGGKAKLPNCFLITADRIRTAQSMYRPVGDADLCGFLEELQHLLAQRRAEIDI</sequence>
<organism evidence="2 3">
    <name type="scientific">Sporothrix epigloea</name>
    <dbReference type="NCBI Taxonomy" id="1892477"/>
    <lineage>
        <taxon>Eukaryota</taxon>
        <taxon>Fungi</taxon>
        <taxon>Dikarya</taxon>
        <taxon>Ascomycota</taxon>
        <taxon>Pezizomycotina</taxon>
        <taxon>Sordariomycetes</taxon>
        <taxon>Sordariomycetidae</taxon>
        <taxon>Ophiostomatales</taxon>
        <taxon>Ophiostomataceae</taxon>
        <taxon>Sporothrix</taxon>
    </lineage>
</organism>
<feature type="domain" description="FAD dependent oxidoreductase" evidence="1">
    <location>
        <begin position="473"/>
        <end position="593"/>
    </location>
</feature>
<dbReference type="PANTHER" id="PTHR13847">
    <property type="entry name" value="SARCOSINE DEHYDROGENASE-RELATED"/>
    <property type="match status" value="1"/>
</dbReference>
<proteinExistence type="predicted"/>
<feature type="domain" description="FAD dependent oxidoreductase" evidence="1">
    <location>
        <begin position="62"/>
        <end position="340"/>
    </location>
</feature>
<gene>
    <name evidence="2" type="ORF">SEPCBS57363_001926</name>
</gene>
<protein>
    <recommendedName>
        <fullName evidence="1">FAD dependent oxidoreductase domain-containing protein</fullName>
    </recommendedName>
</protein>